<evidence type="ECO:0000256" key="3">
    <source>
        <dbReference type="ARBA" id="ARBA00012756"/>
    </source>
</evidence>
<reference evidence="8 9" key="1">
    <citation type="submission" date="2019-04" db="EMBL/GenBank/DDBJ databases">
        <title>Cohnella sp. nov., isolated from soil.</title>
        <authorList>
            <person name="Kim W."/>
        </authorList>
    </citation>
    <scope>NUCLEOTIDE SEQUENCE [LARGE SCALE GENOMIC DNA]</scope>
    <source>
        <strain evidence="8 9">CAU 1483</strain>
    </source>
</reference>
<evidence type="ECO:0000256" key="2">
    <source>
        <dbReference type="ARBA" id="ARBA00005940"/>
    </source>
</evidence>
<organism evidence="8 9">
    <name type="scientific">Cohnella pontilimi</name>
    <dbReference type="NCBI Taxonomy" id="2564100"/>
    <lineage>
        <taxon>Bacteria</taxon>
        <taxon>Bacillati</taxon>
        <taxon>Bacillota</taxon>
        <taxon>Bacilli</taxon>
        <taxon>Bacillales</taxon>
        <taxon>Paenibacillaceae</taxon>
        <taxon>Cohnella</taxon>
    </lineage>
</organism>
<dbReference type="Pfam" id="PF08532">
    <property type="entry name" value="Glyco_hydro_42M"/>
    <property type="match status" value="1"/>
</dbReference>
<evidence type="ECO:0000313" key="9">
    <source>
        <dbReference type="Proteomes" id="UP000309673"/>
    </source>
</evidence>
<dbReference type="SUPFAM" id="SSF52317">
    <property type="entry name" value="Class I glutamine amidotransferase-like"/>
    <property type="match status" value="2"/>
</dbReference>
<comment type="similarity">
    <text evidence="2">Belongs to the glycosyl hydrolase 42 family.</text>
</comment>
<evidence type="ECO:0000259" key="6">
    <source>
        <dbReference type="Pfam" id="PF02449"/>
    </source>
</evidence>
<dbReference type="SUPFAM" id="SSF51445">
    <property type="entry name" value="(Trans)glycosidases"/>
    <property type="match status" value="1"/>
</dbReference>
<keyword evidence="9" id="KW-1185">Reference proteome</keyword>
<gene>
    <name evidence="8" type="ORF">E5161_01615</name>
</gene>
<dbReference type="InterPro" id="IPR017853">
    <property type="entry name" value="GH"/>
</dbReference>
<evidence type="ECO:0000313" key="8">
    <source>
        <dbReference type="EMBL" id="TJY44122.1"/>
    </source>
</evidence>
<feature type="domain" description="Glycoside hydrolase family 42 N-terminal" evidence="6">
    <location>
        <begin position="611"/>
        <end position="723"/>
    </location>
</feature>
<evidence type="ECO:0000256" key="5">
    <source>
        <dbReference type="ARBA" id="ARBA00023295"/>
    </source>
</evidence>
<accession>A0A4U0FKN1</accession>
<sequence length="1254" mass="141584">MAEKTYDIDYSTRVETGHSDKLKSFLNADMKVFFVPSVHYGREVVELIQRTGLGYDTVTYDRAWDLNKWGIGDFYDIRAAIGDFRVILANLERLLTSDEHFDALVIPGINGWSYFTEPTRQAILRRVEAGAGLVLVKPFHGSGMEKAEELELLSPLINRFEEGFGEDSNAGGGYPRIAFELLKTSNWKPEKHYITDGIPFEIFPYQEIAYYPYDSSGEVIIRSESGDPIAAVKEYGKGRVAAFGYNPRDILPQHSAFTGKESTYDAIIDGWSGAKHSGSFPYLEYFYELLYRSIIWTTRRTPERLIAEAAVTGGKVTIEPSENTGLSIRYTIKDLYDSVMAEGEVSSNSFTLPEACALGGSYRVELSLMDGDCLSDWATVPVQYPLTASIAAVSVGADSIRAGDTLEAEVYVTGAKSECKLSVVDDFERIAAQQWFSVDGETRLPFSYTATHVKSLHVRVRVELFVDGHMIHRVESQPVVVTPAKRSLDDFEVFMSPQNRGQGEWLPLVGQLFREMGVTGLFPGSSKTLTMSGARGLGVYWYHRHAYVQRKESYWRTKDKLFLHRIPCLNDPEFWSEMQVRITETIRKYRKYGPVSYFANDEGSLTCYVDELDLCFCPHCMKEMRTWLREQYEDLNELNGVWGTGFTGWEDVVPYTLEEAQNSGRFAPWGDHRRFMEHTFAEAYRKILAFIREADPSGVIRMSGCQASTAYSGYDYYQLHRHVGYFEAYGVGNQFEFHRSFANPGTIIGGWFGYGAEGKAVQNRIWNAVYHNLTLISIFWEYSCLNPDFTFSRSARDMSEAFLEIKREGIGKLLLYGAQRDSLGIAVHYSMPSIHGSRIKEDTTRFESNRQGWIDVLEDLGFQYNFVATQQIEAGDLIADGYRLLILPYSIALSDREAEEIKRFANHGGLVVGDFQTGIMDEHCVQSEMGKLDDLFGIERLSTKAGPFYINEGFCTNADFPYFEFNLAHIPGREDEDSDLKMAEFGTRAKEGKAAYFDDFMRTVASVVVREYGRGKGVYLNLAVDRYPALRSRGGFALRELLKHVLGLAGVEKPSSLKRADGSPVEQGYESVYYRDGDVRYVCIQSRLEEQALGHDGLAVGAGRDSVERSETLTVEFAAAGNVYDVRRKTYLGYTNSIRTEITAGDTCIFAVLPYRVTGIELGVPHTINRGQTVDTFIRIASDHPEENHRHVISVNVYNPLGEYEWIYSENRAVTGDECYITLAIPFNETTGKWKIRVKDVATGVTAESEYEIV</sequence>
<proteinExistence type="inferred from homology"/>
<dbReference type="PANTHER" id="PTHR36447">
    <property type="entry name" value="BETA-GALACTOSIDASE GANA"/>
    <property type="match status" value="1"/>
</dbReference>
<dbReference type="Proteomes" id="UP000309673">
    <property type="component" value="Unassembled WGS sequence"/>
</dbReference>
<dbReference type="CDD" id="cd03143">
    <property type="entry name" value="A4_beta-galactosidase_middle_domain"/>
    <property type="match status" value="1"/>
</dbReference>
<dbReference type="RefSeq" id="WP_136775842.1">
    <property type="nucleotide sequence ID" value="NZ_SUPK01000001.1"/>
</dbReference>
<dbReference type="Gene3D" id="3.20.20.80">
    <property type="entry name" value="Glycosidases"/>
    <property type="match status" value="1"/>
</dbReference>
<evidence type="ECO:0000256" key="4">
    <source>
        <dbReference type="ARBA" id="ARBA00022801"/>
    </source>
</evidence>
<dbReference type="Gene3D" id="3.40.50.880">
    <property type="match status" value="2"/>
</dbReference>
<evidence type="ECO:0000259" key="7">
    <source>
        <dbReference type="Pfam" id="PF08532"/>
    </source>
</evidence>
<dbReference type="AlphaFoldDB" id="A0A4U0FKN1"/>
<dbReference type="PANTHER" id="PTHR36447:SF1">
    <property type="entry name" value="BETA-GALACTOSIDASE GANA"/>
    <property type="match status" value="1"/>
</dbReference>
<dbReference type="EC" id="3.2.1.23" evidence="3"/>
<dbReference type="InterPro" id="IPR013529">
    <property type="entry name" value="Glyco_hydro_42_N"/>
</dbReference>
<keyword evidence="4" id="KW-0378">Hydrolase</keyword>
<dbReference type="GO" id="GO:0005975">
    <property type="term" value="P:carbohydrate metabolic process"/>
    <property type="evidence" value="ECO:0007669"/>
    <property type="project" value="InterPro"/>
</dbReference>
<dbReference type="Pfam" id="PF02449">
    <property type="entry name" value="Glyco_hydro_42"/>
    <property type="match status" value="1"/>
</dbReference>
<keyword evidence="5" id="KW-0326">Glycosidase</keyword>
<comment type="caution">
    <text evidence="8">The sequence shown here is derived from an EMBL/GenBank/DDBJ whole genome shotgun (WGS) entry which is preliminary data.</text>
</comment>
<dbReference type="InterPro" id="IPR029062">
    <property type="entry name" value="Class_I_gatase-like"/>
</dbReference>
<dbReference type="GO" id="GO:0009341">
    <property type="term" value="C:beta-galactosidase complex"/>
    <property type="evidence" value="ECO:0007669"/>
    <property type="project" value="InterPro"/>
</dbReference>
<feature type="domain" description="Beta-galactosidase trimerisation" evidence="7">
    <location>
        <begin position="848"/>
        <end position="1023"/>
    </location>
</feature>
<evidence type="ECO:0000256" key="1">
    <source>
        <dbReference type="ARBA" id="ARBA00001412"/>
    </source>
</evidence>
<dbReference type="OrthoDB" id="228648at2"/>
<dbReference type="GO" id="GO:0004565">
    <property type="term" value="F:beta-galactosidase activity"/>
    <property type="evidence" value="ECO:0007669"/>
    <property type="project" value="UniProtKB-EC"/>
</dbReference>
<dbReference type="EMBL" id="SUPK01000001">
    <property type="protein sequence ID" value="TJY44122.1"/>
    <property type="molecule type" value="Genomic_DNA"/>
</dbReference>
<dbReference type="InterPro" id="IPR013738">
    <property type="entry name" value="Beta_galactosidase_Trimer"/>
</dbReference>
<dbReference type="InterPro" id="IPR003476">
    <property type="entry name" value="Glyco_hydro_42"/>
</dbReference>
<protein>
    <recommendedName>
        <fullName evidence="3">beta-galactosidase</fullName>
        <ecNumber evidence="3">3.2.1.23</ecNumber>
    </recommendedName>
</protein>
<comment type="catalytic activity">
    <reaction evidence="1">
        <text>Hydrolysis of terminal non-reducing beta-D-galactose residues in beta-D-galactosides.</text>
        <dbReference type="EC" id="3.2.1.23"/>
    </reaction>
</comment>
<name>A0A4U0FKN1_9BACL</name>